<feature type="region of interest" description="Disordered" evidence="1">
    <location>
        <begin position="423"/>
        <end position="476"/>
    </location>
</feature>
<dbReference type="Gene3D" id="2.60.40.2810">
    <property type="match status" value="1"/>
</dbReference>
<feature type="compositionally biased region" description="Low complexity" evidence="1">
    <location>
        <begin position="423"/>
        <end position="438"/>
    </location>
</feature>
<organism evidence="2 3">
    <name type="scientific">Chitinophaga sancti</name>
    <dbReference type="NCBI Taxonomy" id="1004"/>
    <lineage>
        <taxon>Bacteria</taxon>
        <taxon>Pseudomonadati</taxon>
        <taxon>Bacteroidota</taxon>
        <taxon>Chitinophagia</taxon>
        <taxon>Chitinophagales</taxon>
        <taxon>Chitinophagaceae</taxon>
        <taxon>Chitinophaga</taxon>
    </lineage>
</organism>
<dbReference type="PANTHER" id="PTHR34720:SF9">
    <property type="entry name" value="BLR4714 PROTEIN"/>
    <property type="match status" value="1"/>
</dbReference>
<evidence type="ECO:0000313" key="2">
    <source>
        <dbReference type="EMBL" id="SFW65903.1"/>
    </source>
</evidence>
<gene>
    <name evidence="2" type="ORF">SAMN05661012_03261</name>
</gene>
<proteinExistence type="predicted"/>
<dbReference type="NCBIfam" id="TIGR01965">
    <property type="entry name" value="VCBS_repeat"/>
    <property type="match status" value="1"/>
</dbReference>
<feature type="compositionally biased region" description="Low complexity" evidence="1">
    <location>
        <begin position="521"/>
        <end position="530"/>
    </location>
</feature>
<protein>
    <submittedName>
        <fullName evidence="2">Gliding motility-associated C-terminal domain-containing protein</fullName>
    </submittedName>
</protein>
<feature type="region of interest" description="Disordered" evidence="1">
    <location>
        <begin position="324"/>
        <end position="344"/>
    </location>
</feature>
<feature type="region of interest" description="Disordered" evidence="1">
    <location>
        <begin position="521"/>
        <end position="568"/>
    </location>
</feature>
<dbReference type="NCBIfam" id="TIGR04131">
    <property type="entry name" value="Bac_Flav_CTERM"/>
    <property type="match status" value="1"/>
</dbReference>
<dbReference type="EMBL" id="FPIZ01000010">
    <property type="protein sequence ID" value="SFW65903.1"/>
    <property type="molecule type" value="Genomic_DNA"/>
</dbReference>
<evidence type="ECO:0000256" key="1">
    <source>
        <dbReference type="SAM" id="MobiDB-lite"/>
    </source>
</evidence>
<dbReference type="InterPro" id="IPR015919">
    <property type="entry name" value="Cadherin-like_sf"/>
</dbReference>
<dbReference type="InterPro" id="IPR010221">
    <property type="entry name" value="VCBS_dom"/>
</dbReference>
<evidence type="ECO:0000313" key="3">
    <source>
        <dbReference type="Proteomes" id="UP000183788"/>
    </source>
</evidence>
<dbReference type="PANTHER" id="PTHR34720">
    <property type="entry name" value="MICROCYSTIN DEPENDENT PROTEIN"/>
    <property type="match status" value="1"/>
</dbReference>
<dbReference type="GO" id="GO:0005509">
    <property type="term" value="F:calcium ion binding"/>
    <property type="evidence" value="ECO:0007669"/>
    <property type="project" value="InterPro"/>
</dbReference>
<dbReference type="SUPFAM" id="SSF49313">
    <property type="entry name" value="Cadherin-like"/>
    <property type="match status" value="2"/>
</dbReference>
<sequence>PDGSFTYTPDANYNGADSIKYNVCDNGTPSKCDIGTVTFIVSPVNDAPIAVDDAATLAEGTSANGNVLTNDYDVDGDALTASLLTPAVNGTATLDGNGHFTYTPNPNFSGKDSIVYQTCDNGTPGLCNTAVVIFTVTAINHKPIAVDDAITSLEDETYSGNVLTNDSDPDGDEISASIITLPVHGTASLTAEGIIVYTPDPNFNGKDSLVYMICDNGTPGLCDAAVVRFTVTPVNDVPVITGGDKTTTEQGKPVKDTLTATDPDGDPLTYSKGSEPAHGSVNVDDKGTYTYTPDPGFTGDDTFTVIVDDGSGNPKTVTVTVTVTPPTTTNHPPVVNGGYDITTEQDKPVKDTLTATDPDGDPLTFDKGSKPAHGDVVVDKDGTYTYTPDPGYTGTDTFTIIVDDGHGDPKTVTVTVDVKAPTTTNNPPVVTGGTTTTTEQDKPVKDTLTATDPEGGPLTYEKGSDPTHGSVKVDDDGTYTYTPDPGYTGDDTFTIIVKDDKGNTTAVTVTVTVTTPNKAPVVTGGTTTTTEQDKPVKDTLTATDPEGGPLTYEKGSDPTHGSVKVDDDGTYTYTPDPGYTGDDAFTIIVKDDKGNTTTVTVAVKVTIPDNSNNPLAFNDSITVVANTPIDIDVLANDSARTSTFDPGSVRVVDQPAHGSVVVNSNGTVTYTPATGYTGEDTFTYQVTTADGKTTNIATVKISTSFAEITVPTLFTPNGDGRNDVFEIRGLSQYAETELIIVNRWGNEVFRSKNYQNTWKGEGLNEGTYYYLLRIRRTASSGWEVIKGYTTLVRNFNN</sequence>
<dbReference type="NCBIfam" id="NF012211">
    <property type="entry name" value="tand_rpt_95"/>
    <property type="match status" value="8"/>
</dbReference>
<dbReference type="STRING" id="1004.SAMN05661012_03261"/>
<dbReference type="AlphaFoldDB" id="A0A1K1R160"/>
<name>A0A1K1R160_9BACT</name>
<dbReference type="RefSeq" id="WP_143150747.1">
    <property type="nucleotide sequence ID" value="NZ_FPIZ01000010.1"/>
</dbReference>
<reference evidence="2 3" key="1">
    <citation type="submission" date="2016-11" db="EMBL/GenBank/DDBJ databases">
        <authorList>
            <person name="Jaros S."/>
            <person name="Januszkiewicz K."/>
            <person name="Wedrychowicz H."/>
        </authorList>
    </citation>
    <scope>NUCLEOTIDE SEQUENCE [LARGE SCALE GENOMIC DNA]</scope>
    <source>
        <strain evidence="2 3">DSM 784</strain>
    </source>
</reference>
<feature type="non-terminal residue" evidence="2">
    <location>
        <position position="1"/>
    </location>
</feature>
<dbReference type="Pfam" id="PF17963">
    <property type="entry name" value="Big_9"/>
    <property type="match status" value="8"/>
</dbReference>
<dbReference type="InterPro" id="IPR026341">
    <property type="entry name" value="T9SS_type_B"/>
</dbReference>
<dbReference type="Gene3D" id="2.60.40.3440">
    <property type="match status" value="7"/>
</dbReference>
<feature type="compositionally biased region" description="Low complexity" evidence="1">
    <location>
        <begin position="324"/>
        <end position="336"/>
    </location>
</feature>
<accession>A0A1K1R160</accession>
<dbReference type="Proteomes" id="UP000183788">
    <property type="component" value="Unassembled WGS sequence"/>
</dbReference>
<feature type="region of interest" description="Disordered" evidence="1">
    <location>
        <begin position="242"/>
        <end position="286"/>
    </location>
</feature>
<dbReference type="OrthoDB" id="5726170at2"/>
<dbReference type="Pfam" id="PF13585">
    <property type="entry name" value="CHU_C"/>
    <property type="match status" value="1"/>
</dbReference>
<dbReference type="GO" id="GO:0016020">
    <property type="term" value="C:membrane"/>
    <property type="evidence" value="ECO:0007669"/>
    <property type="project" value="InterPro"/>
</dbReference>